<sequence>MAACAGPCGRAVSGSHHSQLCAARLAHISHSAGQGNPSQTKSGQTKRQRRRGKRVFRARGSHPASREANKPQAIATTIRPSSCNGHSLAPFPTSLRQRCHHVLWPLPFQSSRLS</sequence>
<evidence type="ECO:0000313" key="3">
    <source>
        <dbReference type="Proteomes" id="UP000886520"/>
    </source>
</evidence>
<evidence type="ECO:0000313" key="2">
    <source>
        <dbReference type="EMBL" id="KAI5077020.1"/>
    </source>
</evidence>
<feature type="compositionally biased region" description="Basic residues" evidence="1">
    <location>
        <begin position="44"/>
        <end position="60"/>
    </location>
</feature>
<name>A0A9D4ZLB9_ADICA</name>
<proteinExistence type="predicted"/>
<dbReference type="Proteomes" id="UP000886520">
    <property type="component" value="Chromosome 8"/>
</dbReference>
<dbReference type="EMBL" id="JABFUD020000008">
    <property type="protein sequence ID" value="KAI5077020.1"/>
    <property type="molecule type" value="Genomic_DNA"/>
</dbReference>
<accession>A0A9D4ZLB9</accession>
<feature type="compositionally biased region" description="Polar residues" evidence="1">
    <location>
        <begin position="74"/>
        <end position="85"/>
    </location>
</feature>
<gene>
    <name evidence="2" type="ORF">GOP47_0009085</name>
</gene>
<reference evidence="2" key="1">
    <citation type="submission" date="2021-01" db="EMBL/GenBank/DDBJ databases">
        <title>Adiantum capillus-veneris genome.</title>
        <authorList>
            <person name="Fang Y."/>
            <person name="Liao Q."/>
        </authorList>
    </citation>
    <scope>NUCLEOTIDE SEQUENCE</scope>
    <source>
        <strain evidence="2">H3</strain>
        <tissue evidence="2">Leaf</tissue>
    </source>
</reference>
<comment type="caution">
    <text evidence="2">The sequence shown here is derived from an EMBL/GenBank/DDBJ whole genome shotgun (WGS) entry which is preliminary data.</text>
</comment>
<protein>
    <submittedName>
        <fullName evidence="2">Uncharacterized protein</fullName>
    </submittedName>
</protein>
<keyword evidence="3" id="KW-1185">Reference proteome</keyword>
<dbReference type="AlphaFoldDB" id="A0A9D4ZLB9"/>
<organism evidence="2 3">
    <name type="scientific">Adiantum capillus-veneris</name>
    <name type="common">Maidenhair fern</name>
    <dbReference type="NCBI Taxonomy" id="13818"/>
    <lineage>
        <taxon>Eukaryota</taxon>
        <taxon>Viridiplantae</taxon>
        <taxon>Streptophyta</taxon>
        <taxon>Embryophyta</taxon>
        <taxon>Tracheophyta</taxon>
        <taxon>Polypodiopsida</taxon>
        <taxon>Polypodiidae</taxon>
        <taxon>Polypodiales</taxon>
        <taxon>Pteridineae</taxon>
        <taxon>Pteridaceae</taxon>
        <taxon>Vittarioideae</taxon>
        <taxon>Adiantum</taxon>
    </lineage>
</organism>
<feature type="region of interest" description="Disordered" evidence="1">
    <location>
        <begin position="30"/>
        <end position="87"/>
    </location>
</feature>
<evidence type="ECO:0000256" key="1">
    <source>
        <dbReference type="SAM" id="MobiDB-lite"/>
    </source>
</evidence>